<reference evidence="15" key="2">
    <citation type="submission" date="2021-01" db="EMBL/GenBank/DDBJ databases">
        <authorList>
            <person name="Schikora-Tamarit M.A."/>
        </authorList>
    </citation>
    <scope>NUCLEOTIDE SEQUENCE</scope>
    <source>
        <strain evidence="15">CBS2887</strain>
    </source>
</reference>
<dbReference type="Gene3D" id="3.30.1370.50">
    <property type="entry name" value="R3H-like domain"/>
    <property type="match status" value="1"/>
</dbReference>
<feature type="region of interest" description="Disordered" evidence="11">
    <location>
        <begin position="1"/>
        <end position="88"/>
    </location>
</feature>
<dbReference type="CDD" id="cd06008">
    <property type="entry name" value="NF-X1-zinc-finger"/>
    <property type="match status" value="4"/>
</dbReference>
<keyword evidence="16" id="KW-1185">Reference proteome</keyword>
<evidence type="ECO:0008006" key="17">
    <source>
        <dbReference type="Google" id="ProtNLM"/>
    </source>
</evidence>
<keyword evidence="3" id="KW-0479">Metal-binding</keyword>
<dbReference type="GO" id="GO:0008270">
    <property type="term" value="F:zinc ion binding"/>
    <property type="evidence" value="ECO:0007669"/>
    <property type="project" value="UniProtKB-KW"/>
</dbReference>
<dbReference type="GO" id="GO:0000122">
    <property type="term" value="P:negative regulation of transcription by RNA polymerase II"/>
    <property type="evidence" value="ECO:0007669"/>
    <property type="project" value="TreeGrafter"/>
</dbReference>
<proteinExistence type="inferred from homology"/>
<comment type="similarity">
    <text evidence="2">Belongs to the NFX1 family.</text>
</comment>
<feature type="compositionally biased region" description="Basic and acidic residues" evidence="11">
    <location>
        <begin position="1033"/>
        <end position="1049"/>
    </location>
</feature>
<feature type="compositionally biased region" description="Polar residues" evidence="11">
    <location>
        <begin position="1"/>
        <end position="12"/>
    </location>
</feature>
<feature type="domain" description="PHD-type" evidence="12">
    <location>
        <begin position="103"/>
        <end position="158"/>
    </location>
</feature>
<evidence type="ECO:0000256" key="4">
    <source>
        <dbReference type="ARBA" id="ARBA00022737"/>
    </source>
</evidence>
<evidence type="ECO:0000256" key="10">
    <source>
        <dbReference type="PROSITE-ProRule" id="PRU00175"/>
    </source>
</evidence>
<keyword evidence="8" id="KW-0804">Transcription</keyword>
<dbReference type="OrthoDB" id="6512771at2759"/>
<evidence type="ECO:0000259" key="14">
    <source>
        <dbReference type="PROSITE" id="PS51061"/>
    </source>
</evidence>
<keyword evidence="9" id="KW-0539">Nucleus</keyword>
<evidence type="ECO:0000256" key="2">
    <source>
        <dbReference type="ARBA" id="ARBA00007269"/>
    </source>
</evidence>
<evidence type="ECO:0000256" key="11">
    <source>
        <dbReference type="SAM" id="MobiDB-lite"/>
    </source>
</evidence>
<name>A0A9P8QAE0_WICPI</name>
<dbReference type="InterPro" id="IPR001374">
    <property type="entry name" value="R3H_dom"/>
</dbReference>
<keyword evidence="7" id="KW-0805">Transcription regulation</keyword>
<comment type="subcellular location">
    <subcellularLocation>
        <location evidence="1">Nucleus</location>
    </subcellularLocation>
</comment>
<organism evidence="15 16">
    <name type="scientific">Wickerhamomyces pijperi</name>
    <name type="common">Yeast</name>
    <name type="synonym">Pichia pijperi</name>
    <dbReference type="NCBI Taxonomy" id="599730"/>
    <lineage>
        <taxon>Eukaryota</taxon>
        <taxon>Fungi</taxon>
        <taxon>Dikarya</taxon>
        <taxon>Ascomycota</taxon>
        <taxon>Saccharomycotina</taxon>
        <taxon>Saccharomycetes</taxon>
        <taxon>Phaffomycetales</taxon>
        <taxon>Wickerhamomycetaceae</taxon>
        <taxon>Wickerhamomyces</taxon>
    </lineage>
</organism>
<evidence type="ECO:0000259" key="12">
    <source>
        <dbReference type="PROSITE" id="PS50016"/>
    </source>
</evidence>
<dbReference type="InterPro" id="IPR000967">
    <property type="entry name" value="Znf_NFX1"/>
</dbReference>
<evidence type="ECO:0000256" key="9">
    <source>
        <dbReference type="ARBA" id="ARBA00023242"/>
    </source>
</evidence>
<dbReference type="Pfam" id="PF01422">
    <property type="entry name" value="zf-NF-X1"/>
    <property type="match status" value="3"/>
</dbReference>
<dbReference type="PANTHER" id="PTHR12360">
    <property type="entry name" value="NUCLEAR TRANSCRIPTION FACTOR, X-BOX BINDING 1 NFX1"/>
    <property type="match status" value="1"/>
</dbReference>
<dbReference type="InterPro" id="IPR034078">
    <property type="entry name" value="NFX1_fam"/>
</dbReference>
<comment type="caution">
    <text evidence="15">The sequence shown here is derived from an EMBL/GenBank/DDBJ whole genome shotgun (WGS) entry which is preliminary data.</text>
</comment>
<dbReference type="PROSITE" id="PS51061">
    <property type="entry name" value="R3H"/>
    <property type="match status" value="1"/>
</dbReference>
<feature type="compositionally biased region" description="Acidic residues" evidence="11">
    <location>
        <begin position="55"/>
        <end position="80"/>
    </location>
</feature>
<dbReference type="SUPFAM" id="SSF57850">
    <property type="entry name" value="RING/U-box"/>
    <property type="match status" value="1"/>
</dbReference>
<dbReference type="SUPFAM" id="SSF82708">
    <property type="entry name" value="R3H domain"/>
    <property type="match status" value="1"/>
</dbReference>
<feature type="domain" description="RING-type" evidence="13">
    <location>
        <begin position="106"/>
        <end position="156"/>
    </location>
</feature>
<dbReference type="GO" id="GO:0000981">
    <property type="term" value="F:DNA-binding transcription factor activity, RNA polymerase II-specific"/>
    <property type="evidence" value="ECO:0007669"/>
    <property type="project" value="TreeGrafter"/>
</dbReference>
<feature type="domain" description="R3H" evidence="14">
    <location>
        <begin position="751"/>
        <end position="814"/>
    </location>
</feature>
<sequence>MENTAPRQNVESDVSESQDHLDPDPNQTQSNSQSHHDGSCCNSTESDQDGLIITVDDDDDDSSETESEVSTGSDDDSDHDDDNHSHDDHDLATRITNHLRNDEYICLICTCEMETDSKFWSCADCYRVYHIECIDSWSKKGSSTDDNGNWKCPACNSIHVKQKFQNRCWCKKVIHPEENETNPGSCGQTCGAKLEGCVHRCTLPCHPGPHAACNALGPEFKCHCGKHSQQWPCVLTPYVEGWQCEDVCPEYLPCEIHKCNKVCHEGLCGKCEEFMESKCYCGKTTDMVRCHARKPFRSFGRGKNKNWTGNFKCSLESEVHYDCNVHSKTMPCQPVNKKSLHCPLSTDLITTCHCGKTHIDASNARTNCTDPIPTCDEICDKVLPCGHRCKWTCHEGECSPCFETPKVKCRCGNHEFFVPCKFIQSGHTAICTRKCFAMMSCRRHQCNRICCADEQSALARERIRKRNLRTNAGSSTPRGVNESFDIEANHVCLEVCNRKLTCGNPDHICKRTCHSGACPPCLESSNEDLVCHCGKTVLMAPIRCGRTLPPCEHQCVRELPCGHTQMPHHCHPDTVQCLKCTKTVEKRCNCGKTLMKAMCYQDEVFCPERCGKVLPCKHRCMMACHKESDQPCSCSSICGLKKKFCSHVDRRKCHYPDPCDIDHVACKESVSLSCKCGNIQRKVACGANEEIESREGSVLDCEIACVLKERDERLKAAFGVSASSTTDTGTAPTMDDLPYIADTMKTTIVQNRWCLNIETIFREFMTTSTDRTYHFKPMRREQRKFIHEMAEAYKLKSEAHDPEPHRSIVLKRTEEASIPEMTLMEAVKLYQQHVADLKKKAAKAKADALKQASVTSTASIVPVVEEYAEYNAIKISDCILGITISDLQHTISSVFEEQGLFLSFEIKWVSSDSYMVYFERFMRFPKTLEGKLKKIVSILKDVLKSHFLANTVEIVKINEFGVVIGTFSAAEVVVVVEPVKEETIMDEVLETVGESQTVSSTEIEASNVEDKENDGEEQDQEINMEDYMETEEDRLKEKEAAEGLESADR</sequence>
<dbReference type="GO" id="GO:0000977">
    <property type="term" value="F:RNA polymerase II transcription regulatory region sequence-specific DNA binding"/>
    <property type="evidence" value="ECO:0007669"/>
    <property type="project" value="TreeGrafter"/>
</dbReference>
<dbReference type="Proteomes" id="UP000774326">
    <property type="component" value="Unassembled WGS sequence"/>
</dbReference>
<feature type="region of interest" description="Disordered" evidence="11">
    <location>
        <begin position="993"/>
        <end position="1049"/>
    </location>
</feature>
<protein>
    <recommendedName>
        <fullName evidence="17">R3H domain-containing protein</fullName>
    </recommendedName>
</protein>
<keyword evidence="5 10" id="KW-0863">Zinc-finger</keyword>
<keyword evidence="4" id="KW-0677">Repeat</keyword>
<evidence type="ECO:0000313" key="16">
    <source>
        <dbReference type="Proteomes" id="UP000774326"/>
    </source>
</evidence>
<evidence type="ECO:0000256" key="5">
    <source>
        <dbReference type="ARBA" id="ARBA00022771"/>
    </source>
</evidence>
<feature type="compositionally biased region" description="Polar residues" evidence="11">
    <location>
        <begin position="993"/>
        <end position="1004"/>
    </location>
</feature>
<dbReference type="SMART" id="SM00438">
    <property type="entry name" value="ZnF_NFX"/>
    <property type="match status" value="7"/>
</dbReference>
<dbReference type="InterPro" id="IPR001841">
    <property type="entry name" value="Znf_RING"/>
</dbReference>
<dbReference type="InterPro" id="IPR036867">
    <property type="entry name" value="R3H_dom_sf"/>
</dbReference>
<dbReference type="PROSITE" id="PS01359">
    <property type="entry name" value="ZF_PHD_1"/>
    <property type="match status" value="1"/>
</dbReference>
<gene>
    <name evidence="15" type="ORF">WICPIJ_003188</name>
</gene>
<evidence type="ECO:0000256" key="6">
    <source>
        <dbReference type="ARBA" id="ARBA00022833"/>
    </source>
</evidence>
<evidence type="ECO:0000256" key="1">
    <source>
        <dbReference type="ARBA" id="ARBA00004123"/>
    </source>
</evidence>
<keyword evidence="6" id="KW-0862">Zinc</keyword>
<dbReference type="SMART" id="SM00393">
    <property type="entry name" value="R3H"/>
    <property type="match status" value="1"/>
</dbReference>
<reference evidence="15" key="1">
    <citation type="journal article" date="2021" name="Open Biol.">
        <title>Shared evolutionary footprints suggest mitochondrial oxidative damage underlies multiple complex I losses in fungi.</title>
        <authorList>
            <person name="Schikora-Tamarit M.A."/>
            <person name="Marcet-Houben M."/>
            <person name="Nosek J."/>
            <person name="Gabaldon T."/>
        </authorList>
    </citation>
    <scope>NUCLEOTIDE SEQUENCE</scope>
    <source>
        <strain evidence="15">CBS2887</strain>
    </source>
</reference>
<dbReference type="GO" id="GO:0005634">
    <property type="term" value="C:nucleus"/>
    <property type="evidence" value="ECO:0007669"/>
    <property type="project" value="UniProtKB-SubCell"/>
</dbReference>
<dbReference type="PROSITE" id="PS50016">
    <property type="entry name" value="ZF_PHD_2"/>
    <property type="match status" value="1"/>
</dbReference>
<dbReference type="Pfam" id="PF01424">
    <property type="entry name" value="R3H"/>
    <property type="match status" value="1"/>
</dbReference>
<dbReference type="PROSITE" id="PS50089">
    <property type="entry name" value="ZF_RING_2"/>
    <property type="match status" value="1"/>
</dbReference>
<evidence type="ECO:0000313" key="15">
    <source>
        <dbReference type="EMBL" id="KAH3685829.1"/>
    </source>
</evidence>
<accession>A0A9P8QAE0</accession>
<dbReference type="InterPro" id="IPR019787">
    <property type="entry name" value="Znf_PHD-finger"/>
</dbReference>
<evidence type="ECO:0000256" key="8">
    <source>
        <dbReference type="ARBA" id="ARBA00023163"/>
    </source>
</evidence>
<dbReference type="EMBL" id="JAEUBG010001769">
    <property type="protein sequence ID" value="KAH3685829.1"/>
    <property type="molecule type" value="Genomic_DNA"/>
</dbReference>
<feature type="compositionally biased region" description="Acidic residues" evidence="11">
    <location>
        <begin position="1011"/>
        <end position="1032"/>
    </location>
</feature>
<dbReference type="AlphaFoldDB" id="A0A9P8QAE0"/>
<evidence type="ECO:0000256" key="3">
    <source>
        <dbReference type="ARBA" id="ARBA00022723"/>
    </source>
</evidence>
<evidence type="ECO:0000259" key="13">
    <source>
        <dbReference type="PROSITE" id="PS50089"/>
    </source>
</evidence>
<evidence type="ECO:0000256" key="7">
    <source>
        <dbReference type="ARBA" id="ARBA00023015"/>
    </source>
</evidence>
<dbReference type="InterPro" id="IPR019786">
    <property type="entry name" value="Zinc_finger_PHD-type_CS"/>
</dbReference>
<dbReference type="PANTHER" id="PTHR12360:SF12">
    <property type="entry name" value="TRANSCRIPTIONAL REPRESSOR NF-X1"/>
    <property type="match status" value="1"/>
</dbReference>